<evidence type="ECO:0000313" key="2">
    <source>
        <dbReference type="Proteomes" id="UP001597319"/>
    </source>
</evidence>
<proteinExistence type="predicted"/>
<dbReference type="RefSeq" id="WP_378289088.1">
    <property type="nucleotide sequence ID" value="NZ_JBHULE010000002.1"/>
</dbReference>
<sequence>MSVNHQYAGFLNSKLLWKDSSLFDLPQFDFQHNHEIINTEIAIKIPENEVLGKRIEQFFDYFLNSSKDYQTLLKNLQIFQNKITIGEIDFLVKDLLQKQVLHIELIYKFYLYDPNISDASLERWIGPNRKDSLLEKVTKLKEKQLPLLHQPETIARLQEFDISTNSIIQKVCFFGNLFIPLSYQNKQLPHINNGCIVGFWIRAEEFKSEKYGSNVYHIPEKKNWMVHPKYNTTWHTFDHVSEELNKQLSNKKSPLLWIKSNEDSFSKCFVVWW</sequence>
<dbReference type="InterPro" id="IPR015003">
    <property type="entry name" value="DUF1853"/>
</dbReference>
<dbReference type="EMBL" id="JBHULE010000002">
    <property type="protein sequence ID" value="MFD2561411.1"/>
    <property type="molecule type" value="Genomic_DNA"/>
</dbReference>
<accession>A0ABW5LCB2</accession>
<comment type="caution">
    <text evidence="1">The sequence shown here is derived from an EMBL/GenBank/DDBJ whole genome shotgun (WGS) entry which is preliminary data.</text>
</comment>
<name>A0ABW5LCB2_9FLAO</name>
<keyword evidence="2" id="KW-1185">Reference proteome</keyword>
<dbReference type="Proteomes" id="UP001597319">
    <property type="component" value="Unassembled WGS sequence"/>
</dbReference>
<reference evidence="2" key="1">
    <citation type="journal article" date="2019" name="Int. J. Syst. Evol. Microbiol.">
        <title>The Global Catalogue of Microorganisms (GCM) 10K type strain sequencing project: providing services to taxonomists for standard genome sequencing and annotation.</title>
        <authorList>
            <consortium name="The Broad Institute Genomics Platform"/>
            <consortium name="The Broad Institute Genome Sequencing Center for Infectious Disease"/>
            <person name="Wu L."/>
            <person name="Ma J."/>
        </authorList>
    </citation>
    <scope>NUCLEOTIDE SEQUENCE [LARGE SCALE GENOMIC DNA]</scope>
    <source>
        <strain evidence="2">KCTC 52274</strain>
    </source>
</reference>
<protein>
    <submittedName>
        <fullName evidence="1">DUF1853 family protein</fullName>
    </submittedName>
</protein>
<dbReference type="Pfam" id="PF08907">
    <property type="entry name" value="DUF1853"/>
    <property type="match status" value="1"/>
</dbReference>
<organism evidence="1 2">
    <name type="scientific">Aquimarina rubra</name>
    <dbReference type="NCBI Taxonomy" id="1920033"/>
    <lineage>
        <taxon>Bacteria</taxon>
        <taxon>Pseudomonadati</taxon>
        <taxon>Bacteroidota</taxon>
        <taxon>Flavobacteriia</taxon>
        <taxon>Flavobacteriales</taxon>
        <taxon>Flavobacteriaceae</taxon>
        <taxon>Aquimarina</taxon>
    </lineage>
</organism>
<gene>
    <name evidence="1" type="ORF">ACFSR1_01940</name>
</gene>
<evidence type="ECO:0000313" key="1">
    <source>
        <dbReference type="EMBL" id="MFD2561411.1"/>
    </source>
</evidence>